<dbReference type="InterPro" id="IPR015927">
    <property type="entry name" value="Peptidase_S24_S26A/B/C"/>
</dbReference>
<keyword evidence="5 12" id="KW-0378">Hydrolase</keyword>
<dbReference type="EC" id="3.4.21.88" evidence="12"/>
<keyword evidence="6 12" id="KW-0068">Autocatalytic cleavage</keyword>
<dbReference type="InterPro" id="IPR036390">
    <property type="entry name" value="WH_DNA-bd_sf"/>
</dbReference>
<dbReference type="GO" id="GO:0009432">
    <property type="term" value="P:SOS response"/>
    <property type="evidence" value="ECO:0007669"/>
    <property type="project" value="UniProtKB-UniRule"/>
</dbReference>
<evidence type="ECO:0000256" key="6">
    <source>
        <dbReference type="ARBA" id="ARBA00022813"/>
    </source>
</evidence>
<evidence type="ECO:0000313" key="17">
    <source>
        <dbReference type="Proteomes" id="UP000653127"/>
    </source>
</evidence>
<dbReference type="InterPro" id="IPR006197">
    <property type="entry name" value="Peptidase_S24_LexA"/>
</dbReference>
<keyword evidence="9 12" id="KW-0804">Transcription</keyword>
<dbReference type="GO" id="GO:0006281">
    <property type="term" value="P:DNA repair"/>
    <property type="evidence" value="ECO:0007669"/>
    <property type="project" value="UniProtKB-UniRule"/>
</dbReference>
<dbReference type="GO" id="GO:0004252">
    <property type="term" value="F:serine-type endopeptidase activity"/>
    <property type="evidence" value="ECO:0007669"/>
    <property type="project" value="UniProtKB-UniRule"/>
</dbReference>
<reference evidence="16" key="1">
    <citation type="submission" date="2020-08" db="EMBL/GenBank/DDBJ databases">
        <title>Genome public.</title>
        <authorList>
            <person name="Liu C."/>
            <person name="Sun Q."/>
        </authorList>
    </citation>
    <scope>NUCLEOTIDE SEQUENCE</scope>
    <source>
        <strain evidence="16">NSJ-31</strain>
    </source>
</reference>
<name>A0A926DYZ4_9FIRM</name>
<comment type="function">
    <text evidence="12">Represses a number of genes involved in the response to DNA damage (SOS response), including recA and lexA. In the presence of single-stranded DNA, RecA interacts with LexA causing an autocatalytic cleavage which disrupts the DNA-binding part of LexA, leading to derepression of the SOS regulon and eventually DNA repair.</text>
</comment>
<dbReference type="InterPro" id="IPR006200">
    <property type="entry name" value="LexA"/>
</dbReference>
<evidence type="ECO:0000259" key="14">
    <source>
        <dbReference type="Pfam" id="PF00717"/>
    </source>
</evidence>
<dbReference type="AlphaFoldDB" id="A0A926DYZ4"/>
<dbReference type="Pfam" id="PF01726">
    <property type="entry name" value="LexA_DNA_bind"/>
    <property type="match status" value="1"/>
</dbReference>
<dbReference type="InterPro" id="IPR006199">
    <property type="entry name" value="LexA_DNA-bd_dom"/>
</dbReference>
<dbReference type="EMBL" id="JACRST010000005">
    <property type="protein sequence ID" value="MBC8546402.1"/>
    <property type="molecule type" value="Genomic_DNA"/>
</dbReference>
<feature type="domain" description="Peptidase S24/S26A/S26B/S26C" evidence="14">
    <location>
        <begin position="76"/>
        <end position="188"/>
    </location>
</feature>
<dbReference type="InterPro" id="IPR036286">
    <property type="entry name" value="LexA/Signal_pep-like_sf"/>
</dbReference>
<dbReference type="GO" id="GO:0003677">
    <property type="term" value="F:DNA binding"/>
    <property type="evidence" value="ECO:0007669"/>
    <property type="project" value="UniProtKB-UniRule"/>
</dbReference>
<protein>
    <recommendedName>
        <fullName evidence="12">LexA repressor</fullName>
        <ecNumber evidence="12">3.4.21.88</ecNumber>
    </recommendedName>
</protein>
<feature type="DNA-binding region" description="H-T-H motif" evidence="12">
    <location>
        <begin position="27"/>
        <end position="47"/>
    </location>
</feature>
<dbReference type="InterPro" id="IPR050077">
    <property type="entry name" value="LexA_repressor"/>
</dbReference>
<keyword evidence="3 12" id="KW-0235">DNA replication</keyword>
<dbReference type="HAMAP" id="MF_00015">
    <property type="entry name" value="LexA"/>
    <property type="match status" value="1"/>
</dbReference>
<dbReference type="PRINTS" id="PR00726">
    <property type="entry name" value="LEXASERPTASE"/>
</dbReference>
<keyword evidence="2 12" id="KW-0678">Repressor</keyword>
<evidence type="ECO:0000256" key="2">
    <source>
        <dbReference type="ARBA" id="ARBA00022491"/>
    </source>
</evidence>
<keyword evidence="8 12" id="KW-0238">DNA-binding</keyword>
<dbReference type="FunFam" id="2.10.109.10:FF:000001">
    <property type="entry name" value="LexA repressor"/>
    <property type="match status" value="1"/>
</dbReference>
<dbReference type="NCBIfam" id="TIGR00498">
    <property type="entry name" value="lexA"/>
    <property type="match status" value="1"/>
</dbReference>
<organism evidence="16 17">
    <name type="scientific">Ligaoa zhengdingensis</name>
    <dbReference type="NCBI Taxonomy" id="2763658"/>
    <lineage>
        <taxon>Bacteria</taxon>
        <taxon>Bacillati</taxon>
        <taxon>Bacillota</taxon>
        <taxon>Clostridia</taxon>
        <taxon>Eubacteriales</taxon>
        <taxon>Oscillospiraceae</taxon>
        <taxon>Ligaoa</taxon>
    </lineage>
</organism>
<dbReference type="Proteomes" id="UP000653127">
    <property type="component" value="Unassembled WGS sequence"/>
</dbReference>
<dbReference type="GO" id="GO:0006508">
    <property type="term" value="P:proteolysis"/>
    <property type="evidence" value="ECO:0007669"/>
    <property type="project" value="InterPro"/>
</dbReference>
<evidence type="ECO:0000259" key="15">
    <source>
        <dbReference type="Pfam" id="PF01726"/>
    </source>
</evidence>
<dbReference type="SUPFAM" id="SSF51306">
    <property type="entry name" value="LexA/Signal peptidase"/>
    <property type="match status" value="1"/>
</dbReference>
<dbReference type="Pfam" id="PF00717">
    <property type="entry name" value="Peptidase_S24"/>
    <property type="match status" value="1"/>
</dbReference>
<evidence type="ECO:0000256" key="11">
    <source>
        <dbReference type="ARBA" id="ARBA00023236"/>
    </source>
</evidence>
<evidence type="ECO:0000256" key="7">
    <source>
        <dbReference type="ARBA" id="ARBA00023015"/>
    </source>
</evidence>
<comment type="subunit">
    <text evidence="12">Homodimer.</text>
</comment>
<dbReference type="SUPFAM" id="SSF46785">
    <property type="entry name" value="Winged helix' DNA-binding domain"/>
    <property type="match status" value="1"/>
</dbReference>
<keyword evidence="10 12" id="KW-0234">DNA repair</keyword>
<evidence type="ECO:0000256" key="4">
    <source>
        <dbReference type="ARBA" id="ARBA00022763"/>
    </source>
</evidence>
<feature type="active site" description="For autocatalytic cleavage activity" evidence="12">
    <location>
        <position position="155"/>
    </location>
</feature>
<dbReference type="PANTHER" id="PTHR33516:SF2">
    <property type="entry name" value="LEXA REPRESSOR-RELATED"/>
    <property type="match status" value="1"/>
</dbReference>
<dbReference type="GO" id="GO:0045892">
    <property type="term" value="P:negative regulation of DNA-templated transcription"/>
    <property type="evidence" value="ECO:0007669"/>
    <property type="project" value="UniProtKB-UniRule"/>
</dbReference>
<comment type="caution">
    <text evidence="16">The sequence shown here is derived from an EMBL/GenBank/DDBJ whole genome shotgun (WGS) entry which is preliminary data.</text>
</comment>
<evidence type="ECO:0000256" key="8">
    <source>
        <dbReference type="ARBA" id="ARBA00023125"/>
    </source>
</evidence>
<dbReference type="Gene3D" id="1.10.10.10">
    <property type="entry name" value="Winged helix-like DNA-binding domain superfamily/Winged helix DNA-binding domain"/>
    <property type="match status" value="1"/>
</dbReference>
<feature type="domain" description="LexA repressor DNA-binding" evidence="15">
    <location>
        <begin position="1"/>
        <end position="63"/>
    </location>
</feature>
<dbReference type="GO" id="GO:0006260">
    <property type="term" value="P:DNA replication"/>
    <property type="evidence" value="ECO:0007669"/>
    <property type="project" value="UniProtKB-UniRule"/>
</dbReference>
<evidence type="ECO:0000256" key="3">
    <source>
        <dbReference type="ARBA" id="ARBA00022705"/>
    </source>
</evidence>
<accession>A0A926DYZ4</accession>
<comment type="catalytic activity">
    <reaction evidence="12">
        <text>Hydrolysis of Ala-|-Gly bond in repressor LexA.</text>
        <dbReference type="EC" id="3.4.21.88"/>
    </reaction>
</comment>
<dbReference type="Gene3D" id="2.10.109.10">
    <property type="entry name" value="Umud Fragment, subunit A"/>
    <property type="match status" value="1"/>
</dbReference>
<keyword evidence="7 12" id="KW-0805">Transcription regulation</keyword>
<evidence type="ECO:0000256" key="1">
    <source>
        <dbReference type="ARBA" id="ARBA00007484"/>
    </source>
</evidence>
<evidence type="ECO:0000256" key="13">
    <source>
        <dbReference type="RuleBase" id="RU003991"/>
    </source>
</evidence>
<dbReference type="InterPro" id="IPR039418">
    <property type="entry name" value="LexA-like"/>
</dbReference>
<gene>
    <name evidence="12 16" type="primary">lexA</name>
    <name evidence="16" type="ORF">H8711_05570</name>
</gene>
<feature type="active site" description="For autocatalytic cleavage activity" evidence="12">
    <location>
        <position position="118"/>
    </location>
</feature>
<evidence type="ECO:0000256" key="5">
    <source>
        <dbReference type="ARBA" id="ARBA00022801"/>
    </source>
</evidence>
<comment type="similarity">
    <text evidence="1 12 13">Belongs to the peptidase S24 family.</text>
</comment>
<keyword evidence="4 12" id="KW-0227">DNA damage</keyword>
<evidence type="ECO:0000256" key="9">
    <source>
        <dbReference type="ARBA" id="ARBA00023163"/>
    </source>
</evidence>
<sequence length="195" mass="21745">MTMLDQRAQEVLKYITARIGEGVPPSVREICADLGIKSTSTVHKYLKQLEQEGYIERDQNLNRSIKVPGGPTTKVPLLGTVTAGLPILAVEQIEEYIPYRSGRGGEKDLFALRVRGESMRDAGILDGDIIVSRKTSSAQNGEIVVALVEDEATVKRFFKEDGHFRLQPENSAFQPIIVDEVRILGRVVSVIRYYE</sequence>
<proteinExistence type="inferred from homology"/>
<keyword evidence="17" id="KW-1185">Reference proteome</keyword>
<keyword evidence="11 12" id="KW-0742">SOS response</keyword>
<dbReference type="InterPro" id="IPR036388">
    <property type="entry name" value="WH-like_DNA-bd_sf"/>
</dbReference>
<evidence type="ECO:0000313" key="16">
    <source>
        <dbReference type="EMBL" id="MBC8546402.1"/>
    </source>
</evidence>
<evidence type="ECO:0000256" key="12">
    <source>
        <dbReference type="HAMAP-Rule" id="MF_00015"/>
    </source>
</evidence>
<evidence type="ECO:0000256" key="10">
    <source>
        <dbReference type="ARBA" id="ARBA00023204"/>
    </source>
</evidence>
<feature type="site" description="Cleavage; by autolysis" evidence="12">
    <location>
        <begin position="83"/>
        <end position="84"/>
    </location>
</feature>
<dbReference type="PANTHER" id="PTHR33516">
    <property type="entry name" value="LEXA REPRESSOR"/>
    <property type="match status" value="1"/>
</dbReference>
<dbReference type="CDD" id="cd06529">
    <property type="entry name" value="S24_LexA-like"/>
    <property type="match status" value="1"/>
</dbReference>